<dbReference type="InterPro" id="IPR029787">
    <property type="entry name" value="Nucleotide_cyclase"/>
</dbReference>
<accession>A0A7W9ZMP6</accession>
<evidence type="ECO:0000313" key="5">
    <source>
        <dbReference type="Proteomes" id="UP000517187"/>
    </source>
</evidence>
<dbReference type="AlphaFoldDB" id="A0A7W9ZMP6"/>
<keyword evidence="1" id="KW-0812">Transmembrane</keyword>
<proteinExistence type="predicted"/>
<dbReference type="Proteomes" id="UP000517187">
    <property type="component" value="Unassembled WGS sequence"/>
</dbReference>
<dbReference type="InterPro" id="IPR043128">
    <property type="entry name" value="Rev_trsase/Diguanyl_cyclase"/>
</dbReference>
<dbReference type="SMART" id="SM01080">
    <property type="entry name" value="CHASE2"/>
    <property type="match status" value="1"/>
</dbReference>
<evidence type="ECO:0000313" key="4">
    <source>
        <dbReference type="EMBL" id="MBB6219512.1"/>
    </source>
</evidence>
<dbReference type="Pfam" id="PF00990">
    <property type="entry name" value="GGDEF"/>
    <property type="match status" value="1"/>
</dbReference>
<dbReference type="InterPro" id="IPR050706">
    <property type="entry name" value="Cyclic-di-GMP_PDE-like"/>
</dbReference>
<keyword evidence="1" id="KW-0472">Membrane</keyword>
<evidence type="ECO:0000259" key="3">
    <source>
        <dbReference type="PROSITE" id="PS50887"/>
    </source>
</evidence>
<keyword evidence="1" id="KW-1133">Transmembrane helix</keyword>
<dbReference type="SMART" id="SM00052">
    <property type="entry name" value="EAL"/>
    <property type="match status" value="1"/>
</dbReference>
<name>A0A7W9ZMP6_RHILE</name>
<dbReference type="GO" id="GO:0071111">
    <property type="term" value="F:cyclic-guanylate-specific phosphodiesterase activity"/>
    <property type="evidence" value="ECO:0007669"/>
    <property type="project" value="InterPro"/>
</dbReference>
<dbReference type="InterPro" id="IPR035919">
    <property type="entry name" value="EAL_sf"/>
</dbReference>
<organism evidence="4 5">
    <name type="scientific">Rhizobium leguminosarum</name>
    <dbReference type="NCBI Taxonomy" id="384"/>
    <lineage>
        <taxon>Bacteria</taxon>
        <taxon>Pseudomonadati</taxon>
        <taxon>Pseudomonadota</taxon>
        <taxon>Alphaproteobacteria</taxon>
        <taxon>Hyphomicrobiales</taxon>
        <taxon>Rhizobiaceae</taxon>
        <taxon>Rhizobium/Agrobacterium group</taxon>
        <taxon>Rhizobium</taxon>
    </lineage>
</organism>
<dbReference type="CDD" id="cd01948">
    <property type="entry name" value="EAL"/>
    <property type="match status" value="1"/>
</dbReference>
<feature type="transmembrane region" description="Helical" evidence="1">
    <location>
        <begin position="286"/>
        <end position="319"/>
    </location>
</feature>
<feature type="domain" description="GGDEF" evidence="3">
    <location>
        <begin position="524"/>
        <end position="650"/>
    </location>
</feature>
<dbReference type="PANTHER" id="PTHR33121:SF70">
    <property type="entry name" value="SIGNALING PROTEIN YKOW"/>
    <property type="match status" value="1"/>
</dbReference>
<feature type="transmembrane region" description="Helical" evidence="1">
    <location>
        <begin position="20"/>
        <end position="40"/>
    </location>
</feature>
<dbReference type="Gene3D" id="3.20.20.450">
    <property type="entry name" value="EAL domain"/>
    <property type="match status" value="1"/>
</dbReference>
<dbReference type="PROSITE" id="PS50887">
    <property type="entry name" value="GGDEF"/>
    <property type="match status" value="1"/>
</dbReference>
<dbReference type="Pfam" id="PF00563">
    <property type="entry name" value="EAL"/>
    <property type="match status" value="1"/>
</dbReference>
<dbReference type="PANTHER" id="PTHR33121">
    <property type="entry name" value="CYCLIC DI-GMP PHOSPHODIESTERASE PDEF"/>
    <property type="match status" value="1"/>
</dbReference>
<dbReference type="SUPFAM" id="SSF141868">
    <property type="entry name" value="EAL domain-like"/>
    <property type="match status" value="1"/>
</dbReference>
<gene>
    <name evidence="4" type="ORF">GGE66_000456</name>
</gene>
<dbReference type="PROSITE" id="PS50883">
    <property type="entry name" value="EAL"/>
    <property type="match status" value="1"/>
</dbReference>
<feature type="domain" description="EAL" evidence="2">
    <location>
        <begin position="659"/>
        <end position="908"/>
    </location>
</feature>
<dbReference type="SUPFAM" id="SSF55073">
    <property type="entry name" value="Nucleotide cyclase"/>
    <property type="match status" value="1"/>
</dbReference>
<evidence type="ECO:0000259" key="2">
    <source>
        <dbReference type="PROSITE" id="PS50883"/>
    </source>
</evidence>
<feature type="transmembrane region" description="Helical" evidence="1">
    <location>
        <begin position="331"/>
        <end position="352"/>
    </location>
</feature>
<reference evidence="4 5" key="1">
    <citation type="submission" date="2020-08" db="EMBL/GenBank/DDBJ databases">
        <title>Genomic Encyclopedia of Type Strains, Phase IV (KMG-V): Genome sequencing to study the core and pangenomes of soil and plant-associated prokaryotes.</title>
        <authorList>
            <person name="Whitman W."/>
        </authorList>
    </citation>
    <scope>NUCLEOTIDE SEQUENCE [LARGE SCALE GENOMIC DNA]</scope>
    <source>
        <strain evidence="4 5">SEMIA 4011</strain>
    </source>
</reference>
<protein>
    <submittedName>
        <fullName evidence="4">Putative signal transduction protein with EAL and GGDEF domain/CHASE2 domain-containing sensor protein</fullName>
    </submittedName>
</protein>
<dbReference type="InterPro" id="IPR007890">
    <property type="entry name" value="CHASE2"/>
</dbReference>
<dbReference type="InterPro" id="IPR001633">
    <property type="entry name" value="EAL_dom"/>
</dbReference>
<sequence>MASALRQITSAGAGPIALRALLIAAMLALPVVASKIAAVTQLDDGLIAKRFEWAPRDASGKIVFIAIDKRTLDAVGIWPWPRSQYGKLLEKLTAANAADIFLDIDFSTPSSPAEDGALAAALEKAGGGVLLPIFRQKVAAGSSETEISKPIAALLANAWPVFANVPMDADGIIRGFDLGNEFDGRSTQSAAAALSGSPDTSGRRLIDFSIRQASVPTYSLVDVLSGKVADEQLEGRSIVVGASAAELKDIFPVPLEGSIVGPLLHVLAAETLLQNRSLRQYDQEPIELLVAAILIVAIFSSRMAGMAKISLLLLAMGLVGEAVAFCLQKDFAVVSGTTVFWMLLALAWVLALNERIDLRQMMATFASIDARNTRRLMRRIIADSSDGIVAFTSDMKIADISVSAKAVLRLDAGADLLTSPERSVTEAVASLMARFDVDSGRIHTDVVEFVTYGGEDQIAYEARITLSPVEGHDPKAAHSFCGCIIIRDVTVQKRYQAKLKRMSEEDDLTGLLNRREFLARLEGRNGLVVVLEIERFSDICAAIGRDAGDTLLRAVGARLGVCVLGGPLGRIDGALFAVVTTEDDDPALYAERLLNLFDEPVAIDGTPLIIAVRLGFAHAGPLGAEGALRAAESALDTAKKTSEAWAIYNPAIALRQARLRRLEADIRAGLRDQQFFLLYQPQVDLSSGRFVGAEALLRWRHPELGVISPAEFIPIAESSGLICDIGRWVLTEACAEASRWPFGTVSVNMSPVQFDRSDVEAEVRFALSTSGLPPSRLCLELTESVFLGDRGRSIEKMAAARAIGVSLALDDFGTGYSSMSYLADLPLDKLKIDQSFVRRMTGAQGVLEIVKAIVFLARGLNLEIVAEGVEGEGEKALLRQLECQTGQGYLFGKPQLASEMIAHFRLSMHVAGRAPRCFKKTGGAKSLIR</sequence>
<dbReference type="Pfam" id="PF05226">
    <property type="entry name" value="CHASE2"/>
    <property type="match status" value="1"/>
</dbReference>
<dbReference type="InterPro" id="IPR000160">
    <property type="entry name" value="GGDEF_dom"/>
</dbReference>
<dbReference type="Gene3D" id="3.30.70.270">
    <property type="match status" value="1"/>
</dbReference>
<dbReference type="SMART" id="SM00267">
    <property type="entry name" value="GGDEF"/>
    <property type="match status" value="1"/>
</dbReference>
<dbReference type="EMBL" id="JACIIJ010000001">
    <property type="protein sequence ID" value="MBB6219512.1"/>
    <property type="molecule type" value="Genomic_DNA"/>
</dbReference>
<comment type="caution">
    <text evidence="4">The sequence shown here is derived from an EMBL/GenBank/DDBJ whole genome shotgun (WGS) entry which is preliminary data.</text>
</comment>
<evidence type="ECO:0000256" key="1">
    <source>
        <dbReference type="SAM" id="Phobius"/>
    </source>
</evidence>